<dbReference type="Gene3D" id="3.40.50.1820">
    <property type="entry name" value="alpha/beta hydrolase"/>
    <property type="match status" value="2"/>
</dbReference>
<dbReference type="OrthoDB" id="9978720at2759"/>
<evidence type="ECO:0000313" key="2">
    <source>
        <dbReference type="Proteomes" id="UP000077069"/>
    </source>
</evidence>
<evidence type="ECO:0008006" key="3">
    <source>
        <dbReference type="Google" id="ProtNLM"/>
    </source>
</evidence>
<protein>
    <recommendedName>
        <fullName evidence="3">Alpha/beta-hydrolase</fullName>
    </recommendedName>
</protein>
<dbReference type="GeneID" id="28764549"/>
<reference evidence="1 2" key="1">
    <citation type="submission" date="2016-05" db="EMBL/GenBank/DDBJ databases">
        <title>Comparative analysis of secretome profiles of manganese(II)-oxidizing ascomycete fungi.</title>
        <authorList>
            <consortium name="DOE Joint Genome Institute"/>
            <person name="Zeiner C.A."/>
            <person name="Purvine S.O."/>
            <person name="Zink E.M."/>
            <person name="Wu S."/>
            <person name="Pasa-Tolic L."/>
            <person name="Chaput D.L."/>
            <person name="Haridas S."/>
            <person name="Grigoriev I.V."/>
            <person name="Santelli C.M."/>
            <person name="Hansel C.M."/>
        </authorList>
    </citation>
    <scope>NUCLEOTIDE SEQUENCE [LARGE SCALE GENOMIC DNA]</scope>
    <source>
        <strain evidence="1 2">AP3s5-JAC2a</strain>
    </source>
</reference>
<evidence type="ECO:0000313" key="1">
    <source>
        <dbReference type="EMBL" id="OAG02260.1"/>
    </source>
</evidence>
<proteinExistence type="predicted"/>
<dbReference type="InterPro" id="IPR029058">
    <property type="entry name" value="AB_hydrolase_fold"/>
</dbReference>
<dbReference type="AlphaFoldDB" id="A0A177C6E0"/>
<organism evidence="1 2">
    <name type="scientific">Paraphaeosphaeria sporulosa</name>
    <dbReference type="NCBI Taxonomy" id="1460663"/>
    <lineage>
        <taxon>Eukaryota</taxon>
        <taxon>Fungi</taxon>
        <taxon>Dikarya</taxon>
        <taxon>Ascomycota</taxon>
        <taxon>Pezizomycotina</taxon>
        <taxon>Dothideomycetes</taxon>
        <taxon>Pleosporomycetidae</taxon>
        <taxon>Pleosporales</taxon>
        <taxon>Massarineae</taxon>
        <taxon>Didymosphaeriaceae</taxon>
        <taxon>Paraphaeosphaeria</taxon>
    </lineage>
</organism>
<sequence length="225" mass="25435">MTGGSQTGTNWLHTSDGCPGWASYFLSLGYTFTSGKKFKIWPQAHFHLQWPRTGEPDHQSFDNFFATGSYGWGEGDRRTDAGIIALEPEGPPFENQIIGTWPARPYGIGSLPLTFDPPITDVAKDLPTQRINLTRSDRSNCIVQQNPPKRLSNLANFPVLFYVTEASYHAYYDYCTLAFREQAGMQVDYIDLPEVGIRDNGHFSFMEKSNLRIAPLLNAWIQKFV</sequence>
<accession>A0A177C6E0</accession>
<dbReference type="EMBL" id="KV441556">
    <property type="protein sequence ID" value="OAG02260.1"/>
    <property type="molecule type" value="Genomic_DNA"/>
</dbReference>
<dbReference type="RefSeq" id="XP_018032625.1">
    <property type="nucleotide sequence ID" value="XM_018181063.1"/>
</dbReference>
<keyword evidence="2" id="KW-1185">Reference proteome</keyword>
<dbReference type="InParanoid" id="A0A177C6E0"/>
<dbReference type="STRING" id="1460663.A0A177C6E0"/>
<dbReference type="Proteomes" id="UP000077069">
    <property type="component" value="Unassembled WGS sequence"/>
</dbReference>
<gene>
    <name evidence="1" type="ORF">CC84DRAFT_1189539</name>
</gene>
<name>A0A177C6E0_9PLEO</name>